<reference evidence="1 2" key="1">
    <citation type="submission" date="2014-08" db="EMBL/GenBank/DDBJ databases">
        <title>Genome sequence of Tetragenococcus muriaticus.</title>
        <authorList>
            <person name="Chuea-nongthon C."/>
            <person name="Rodtong S."/>
            <person name="Yongsawatdigul J."/>
            <person name="Steele J.L."/>
            <person name="Liu X.-y."/>
            <person name="Speers J."/>
            <person name="Glasner J.D."/>
            <person name="Neeno-Eckwall E.C."/>
        </authorList>
    </citation>
    <scope>NUCLEOTIDE SEQUENCE [LARGE SCALE GENOMIC DNA]</scope>
    <source>
        <strain evidence="1 2">PMC-11-5</strain>
    </source>
</reference>
<comment type="caution">
    <text evidence="1">The sequence shown here is derived from an EMBL/GenBank/DDBJ whole genome shotgun (WGS) entry which is preliminary data.</text>
</comment>
<proteinExistence type="predicted"/>
<protein>
    <submittedName>
        <fullName evidence="1">CBS domain-containing protein</fullName>
    </submittedName>
</protein>
<evidence type="ECO:0000313" key="1">
    <source>
        <dbReference type="EMBL" id="KFN92837.1"/>
    </source>
</evidence>
<name>A0A091C995_9ENTE</name>
<dbReference type="AlphaFoldDB" id="A0A091C995"/>
<accession>A0A091C995</accession>
<dbReference type="EMBL" id="JPVU01000079">
    <property type="protein sequence ID" value="KFN92837.1"/>
    <property type="molecule type" value="Genomic_DNA"/>
</dbReference>
<organism evidence="1 2">
    <name type="scientific">Tetragenococcus muriaticus PMC-11-5</name>
    <dbReference type="NCBI Taxonomy" id="1302649"/>
    <lineage>
        <taxon>Bacteria</taxon>
        <taxon>Bacillati</taxon>
        <taxon>Bacillota</taxon>
        <taxon>Bacilli</taxon>
        <taxon>Lactobacillales</taxon>
        <taxon>Enterococcaceae</taxon>
        <taxon>Tetragenococcus</taxon>
    </lineage>
</organism>
<gene>
    <name evidence="1" type="ORF">TMUPMC115_0714</name>
</gene>
<sequence>MLSQSWNVDKGSYVLTIASTGKQGDLANITKIISKYSNIASCITLDIDKDEFIRRTLITLASNTSKQTLDTIISRLENKDFKVVEIENLINDK</sequence>
<dbReference type="PATRIC" id="fig|1302649.3.peg.719"/>
<dbReference type="Proteomes" id="UP000029380">
    <property type="component" value="Unassembled WGS sequence"/>
</dbReference>
<evidence type="ECO:0000313" key="2">
    <source>
        <dbReference type="Proteomes" id="UP000029380"/>
    </source>
</evidence>